<accession>A0ABM8G7H2</accession>
<organism evidence="3 4">
    <name type="scientific">Paraoerskovia sediminicola</name>
    <dbReference type="NCBI Taxonomy" id="1138587"/>
    <lineage>
        <taxon>Bacteria</taxon>
        <taxon>Bacillati</taxon>
        <taxon>Actinomycetota</taxon>
        <taxon>Actinomycetes</taxon>
        <taxon>Micrococcales</taxon>
        <taxon>Cellulomonadaceae</taxon>
        <taxon>Paraoerskovia</taxon>
    </lineage>
</organism>
<gene>
    <name evidence="2" type="ORF">GCM10025865_33290</name>
    <name evidence="3" type="ORF">GCM10025865_33730</name>
</gene>
<dbReference type="EMBL" id="AP027730">
    <property type="protein sequence ID" value="BDZ44030.1"/>
    <property type="molecule type" value="Genomic_DNA"/>
</dbReference>
<evidence type="ECO:0000313" key="4">
    <source>
        <dbReference type="Proteomes" id="UP001321475"/>
    </source>
</evidence>
<evidence type="ECO:0000313" key="3">
    <source>
        <dbReference type="EMBL" id="BDZ44074.1"/>
    </source>
</evidence>
<reference evidence="4" key="2">
    <citation type="journal article" date="2019" name="Int. J. Syst. Evol. Microbiol.">
        <title>The Global Catalogue of Microorganisms (GCM) 10K type strain sequencing project: providing services to taxonomists for standard genome sequencing and annotation.</title>
        <authorList>
            <consortium name="The Broad Institute Genomics Platform"/>
            <consortium name="The Broad Institute Genome Sequencing Center for Infectious Disease"/>
            <person name="Wu L."/>
            <person name="Ma J."/>
        </authorList>
    </citation>
    <scope>NUCLEOTIDE SEQUENCE [LARGE SCALE GENOMIC DNA]</scope>
    <source>
        <strain evidence="4">NBRC 108565</strain>
    </source>
</reference>
<feature type="compositionally biased region" description="Basic residues" evidence="1">
    <location>
        <begin position="12"/>
        <end position="25"/>
    </location>
</feature>
<feature type="region of interest" description="Disordered" evidence="1">
    <location>
        <begin position="1"/>
        <end position="34"/>
    </location>
</feature>
<keyword evidence="3" id="KW-0614">Plasmid</keyword>
<protein>
    <submittedName>
        <fullName evidence="3">Uncharacterized protein</fullName>
    </submittedName>
</protein>
<name>A0ABM8G7H2_9CELL</name>
<feature type="compositionally biased region" description="Gly residues" evidence="1">
    <location>
        <begin position="106"/>
        <end position="115"/>
    </location>
</feature>
<evidence type="ECO:0000313" key="2">
    <source>
        <dbReference type="EMBL" id="BDZ44030.1"/>
    </source>
</evidence>
<proteinExistence type="predicted"/>
<dbReference type="Proteomes" id="UP001321475">
    <property type="component" value="Plasmid pNBRC108565a"/>
</dbReference>
<feature type="region of interest" description="Disordered" evidence="1">
    <location>
        <begin position="82"/>
        <end position="115"/>
    </location>
</feature>
<reference evidence="3" key="3">
    <citation type="submission" date="2023-02" db="EMBL/GenBank/DDBJ databases">
        <authorList>
            <person name="Sun Q."/>
            <person name="Mori K."/>
        </authorList>
    </citation>
    <scope>NUCLEOTIDE SEQUENCE</scope>
    <source>
        <strain evidence="3">NBRC 108565</strain>
        <plasmid evidence="3">pNBRC108565a</plasmid>
    </source>
</reference>
<feature type="compositionally biased region" description="Low complexity" evidence="1">
    <location>
        <begin position="1"/>
        <end position="11"/>
    </location>
</feature>
<geneLocation type="plasmid" evidence="3 4">
    <name>pNBRC108565a</name>
</geneLocation>
<evidence type="ECO:0000256" key="1">
    <source>
        <dbReference type="SAM" id="MobiDB-lite"/>
    </source>
</evidence>
<keyword evidence="4" id="KW-1185">Reference proteome</keyword>
<dbReference type="EMBL" id="AP027730">
    <property type="protein sequence ID" value="BDZ44074.1"/>
    <property type="molecule type" value="Genomic_DNA"/>
</dbReference>
<reference evidence="3" key="1">
    <citation type="journal article" date="2014" name="Int. J. Syst. Evol. Microbiol.">
        <title>Complete genome of a new Firmicutes species belonging to the dominant human colonic microbiota ('Ruminococcus bicirculans') reveals two chromosomes and a selective capacity to utilize plant glucans.</title>
        <authorList>
            <consortium name="NISC Comparative Sequencing Program"/>
            <person name="Wegmann U."/>
            <person name="Louis P."/>
            <person name="Goesmann A."/>
            <person name="Henrissat B."/>
            <person name="Duncan S.H."/>
            <person name="Flint H.J."/>
        </authorList>
    </citation>
    <scope>NUCLEOTIDE SEQUENCE</scope>
    <source>
        <strain evidence="3">NBRC 108565</strain>
    </source>
</reference>
<sequence>MSRRGGASQRQRGTRRLRNRPKVANHGHQLNENDRACKASLKHDDSGPLREMFARITTKQSAAGVDYAADDALNLVASSAYRDAFPTRPGSGRGDAPHVDRRQGAPGTGRGGRER</sequence>